<evidence type="ECO:0008006" key="4">
    <source>
        <dbReference type="Google" id="ProtNLM"/>
    </source>
</evidence>
<protein>
    <recommendedName>
        <fullName evidence="4">Synaptobrevin, longin-like domain protein</fullName>
    </recommendedName>
</protein>
<proteinExistence type="predicted"/>
<reference evidence="3" key="1">
    <citation type="journal article" date="2019" name="Sci. Rep.">
        <title>Draft genome of Tanacetum cinerariifolium, the natural source of mosquito coil.</title>
        <authorList>
            <person name="Yamashiro T."/>
            <person name="Shiraishi A."/>
            <person name="Satake H."/>
            <person name="Nakayama K."/>
        </authorList>
    </citation>
    <scope>NUCLEOTIDE SEQUENCE</scope>
</reference>
<organism evidence="3">
    <name type="scientific">Tanacetum cinerariifolium</name>
    <name type="common">Dalmatian daisy</name>
    <name type="synonym">Chrysanthemum cinerariifolium</name>
    <dbReference type="NCBI Taxonomy" id="118510"/>
    <lineage>
        <taxon>Eukaryota</taxon>
        <taxon>Viridiplantae</taxon>
        <taxon>Streptophyta</taxon>
        <taxon>Embryophyta</taxon>
        <taxon>Tracheophyta</taxon>
        <taxon>Spermatophyta</taxon>
        <taxon>Magnoliopsida</taxon>
        <taxon>eudicotyledons</taxon>
        <taxon>Gunneridae</taxon>
        <taxon>Pentapetalae</taxon>
        <taxon>asterids</taxon>
        <taxon>campanulids</taxon>
        <taxon>Asterales</taxon>
        <taxon>Asteraceae</taxon>
        <taxon>Asteroideae</taxon>
        <taxon>Anthemideae</taxon>
        <taxon>Anthemidinae</taxon>
        <taxon>Tanacetum</taxon>
    </lineage>
</organism>
<accession>A0A6L2LHW2</accession>
<gene>
    <name evidence="3" type="ORF">Tci_033381</name>
</gene>
<comment type="caution">
    <text evidence="3">The sequence shown here is derived from an EMBL/GenBank/DDBJ whole genome shotgun (WGS) entry which is preliminary data.</text>
</comment>
<dbReference type="EMBL" id="BKCJ010004497">
    <property type="protein sequence ID" value="GEU61403.1"/>
    <property type="molecule type" value="Genomic_DNA"/>
</dbReference>
<evidence type="ECO:0000256" key="1">
    <source>
        <dbReference type="SAM" id="Coils"/>
    </source>
</evidence>
<dbReference type="AlphaFoldDB" id="A0A6L2LHW2"/>
<feature type="region of interest" description="Disordered" evidence="2">
    <location>
        <begin position="258"/>
        <end position="289"/>
    </location>
</feature>
<evidence type="ECO:0000313" key="3">
    <source>
        <dbReference type="EMBL" id="GEU61403.1"/>
    </source>
</evidence>
<feature type="region of interest" description="Disordered" evidence="2">
    <location>
        <begin position="197"/>
        <end position="221"/>
    </location>
</feature>
<evidence type="ECO:0000256" key="2">
    <source>
        <dbReference type="SAM" id="MobiDB-lite"/>
    </source>
</evidence>
<feature type="coiled-coil region" evidence="1">
    <location>
        <begin position="332"/>
        <end position="359"/>
    </location>
</feature>
<name>A0A6L2LHW2_TANCI</name>
<feature type="compositionally biased region" description="Pro residues" evidence="2">
    <location>
        <begin position="206"/>
        <end position="221"/>
    </location>
</feature>
<sequence length="424" mass="48360">MALTFADTHNMIMYLTRSDVSEGFEQILDFLNASVIQYALMVKPTIYVSCIKQFWSSVLIKKMNEVVRLQALIDRRKVIITEDTVGQALHLDDAKSVDCFPNEEIFAGLARMGYEKLSTKLTFYKAFFSAQWKFLIHTILQCMSAKRTTQNEFSSSMASAVICLATGRKFNFSKYIFDNLQDADDVADVIADDVATDDVDDVDAKPTPPSPIPATTPPPPQQEMIKRMHPNRREIAEIAADEDVTLEEVVADLTKDAEVQGRQEESQAQEGKGRQCSFEIPTLKRKPQTEAQARKNIMVYLKNMAGFKMNFFKCMSYDDIRPIFEKNFNSIVSFLEKGEEQLEEKASQALKRKSKSSKQQAVKKQKFDEEVEELKKHLQIIPNDEDNVYTEATPLALKVPVVDYQIHTENNKPYYKIIRADGTH</sequence>
<keyword evidence="1" id="KW-0175">Coiled coil</keyword>